<dbReference type="InterPro" id="IPR027417">
    <property type="entry name" value="P-loop_NTPase"/>
</dbReference>
<evidence type="ECO:0000259" key="1">
    <source>
        <dbReference type="PROSITE" id="PS51718"/>
    </source>
</evidence>
<feature type="domain" description="Dynamin-type G" evidence="1">
    <location>
        <begin position="66"/>
        <end position="402"/>
    </location>
</feature>
<gene>
    <name evidence="2" type="ORF">CRN84_24460</name>
    <name evidence="3" type="ORF">NCTC12282_00034</name>
</gene>
<dbReference type="EMBL" id="PDDX01000001">
    <property type="protein sequence ID" value="PHI32246.1"/>
    <property type="molecule type" value="Genomic_DNA"/>
</dbReference>
<dbReference type="GO" id="GO:0005525">
    <property type="term" value="F:GTP binding"/>
    <property type="evidence" value="ECO:0007669"/>
    <property type="project" value="InterPro"/>
</dbReference>
<proteinExistence type="predicted"/>
<dbReference type="STRING" id="1111728.GCA_000427805_04298"/>
<reference evidence="4" key="2">
    <citation type="submission" date="2017-09" db="EMBL/GenBank/DDBJ databases">
        <title>FDA dAtabase for Regulatory Grade micrObial Sequences (FDA-ARGOS): Supporting development and validation of Infectious Disease Dx tests.</title>
        <authorList>
            <person name="Minogue T."/>
            <person name="Wolcott M."/>
            <person name="Wasieloski L."/>
            <person name="Aguilar W."/>
            <person name="Moore D."/>
            <person name="Tallon L."/>
            <person name="Sadzewicz L."/>
            <person name="Ott S."/>
            <person name="Zhao X."/>
            <person name="Nagaraj S."/>
            <person name="Vavikolanu K."/>
            <person name="Aluvathingal J."/>
            <person name="Nadendla S."/>
            <person name="Sichtig H."/>
        </authorList>
    </citation>
    <scope>NUCLEOTIDE SEQUENCE [LARGE SCALE GENOMIC DNA]</scope>
    <source>
        <strain evidence="4">FDAARGOS_387</strain>
    </source>
</reference>
<dbReference type="InterPro" id="IPR030381">
    <property type="entry name" value="G_DYNAMIN_dom"/>
</dbReference>
<sequence>MHAGNIELLSQEAERLLNLILTTLTDIQENPSILLDEPDTQKQLAFTADGVSRQIETLQDERDKLLQQEMVLAVVGTMKAGKSTVINAIVGTEVLPNRNRPMTALPTLIRHTKGQQEPVLHFTHIQPINHLMASLHQALVSIERQQLSQRLELDADLNALLDQITDGVPFAAHYQGSDNIFHCLKSLNDLVRLSTALNIAFPFNEYATVKNIPVICVEFAHLAELSEGHGQLTLLDTPGPNEAGQGHLKEMLDDQLGKASAVLLVMDYTQLKSTSDADVRQSVAAVGQSVPLYVLVNKFDQKDRHGDDEQQVKAWVAGSLMKKDMTASQVFPVAAKWGYLANRARHEIHLHGALPTPEGQNWVVDFAEEAIGKRWKPADLQETQGVMVAAEDLWKDSLFSAPVKAVIQTAYYRAALYALKSASEKLVKYASDATEYFSFRAEGLAINIADLQKNVTALESDICLLSGVQQQVKTKIDEEVQQADRQTAQHTADITLRINQQIDQYFKDGKVAEKKRTEEKALIEKKNRTSGRKGPNALIHSWVNIFSDPRSPHPDEDDGKDFDAQNDRIEFDDQLDAKALLNKISASVDTILDEGKEDITTGLNEVLSHLEISLLDTLADNIRPIEDKIKAALDDAGFTITLSFPVFNVKKLKFSANRAFDKAIKQEIKTVTHHRRKDNLWGALCSLLDTDDWGWEEYNEKEERYVIILSKLKGSMQQQINALSDTINQAITAQIAQPVQDEMDSFFSDFSAKLEGVRANLQQSIVDQQQETASLMHIKKQLGHFSTSSQHIRQDSEALKHDVDALFPQAAE</sequence>
<dbReference type="GO" id="GO:0043022">
    <property type="term" value="F:ribosome binding"/>
    <property type="evidence" value="ECO:0007669"/>
    <property type="project" value="TreeGrafter"/>
</dbReference>
<name>A0A2C6DLX1_9GAMM</name>
<protein>
    <submittedName>
        <fullName evidence="2">Clamp-binding protein CrfC</fullName>
    </submittedName>
    <submittedName>
        <fullName evidence="3">Predicted GTPase</fullName>
    </submittedName>
</protein>
<dbReference type="PANTHER" id="PTHR43834">
    <property type="entry name" value="GTPASE DER"/>
    <property type="match status" value="1"/>
</dbReference>
<evidence type="ECO:0000313" key="3">
    <source>
        <dbReference type="EMBL" id="VFS45162.1"/>
    </source>
</evidence>
<dbReference type="InterPro" id="IPR045063">
    <property type="entry name" value="Dynamin_N"/>
</dbReference>
<organism evidence="2 4">
    <name type="scientific">Budvicia aquatica</name>
    <dbReference type="NCBI Taxonomy" id="82979"/>
    <lineage>
        <taxon>Bacteria</taxon>
        <taxon>Pseudomonadati</taxon>
        <taxon>Pseudomonadota</taxon>
        <taxon>Gammaproteobacteria</taxon>
        <taxon>Enterobacterales</taxon>
        <taxon>Budviciaceae</taxon>
        <taxon>Budvicia</taxon>
    </lineage>
</organism>
<evidence type="ECO:0000313" key="2">
    <source>
        <dbReference type="EMBL" id="PHI32246.1"/>
    </source>
</evidence>
<dbReference type="OrthoDB" id="6565187at2"/>
<dbReference type="PANTHER" id="PTHR43834:SF6">
    <property type="entry name" value="GTPASE DER"/>
    <property type="match status" value="1"/>
</dbReference>
<accession>A0A2C6DLX1</accession>
<dbReference type="RefSeq" id="WP_029095969.1">
    <property type="nucleotide sequence ID" value="NZ_CAADJA010000002.1"/>
</dbReference>
<reference evidence="2" key="1">
    <citation type="submission" date="2017-09" db="EMBL/GenBank/DDBJ databases">
        <title>FDA dAtabase for Regulatory Grade micrObial Sequences (FDA-ARGOS): Supporting development and validation of Infectious Disease Dx tests.</title>
        <authorList>
            <person name="Minogue T."/>
            <person name="Wolcott M."/>
            <person name="Wasieloski L."/>
            <person name="Aguilar W."/>
            <person name="Moore D."/>
            <person name="Tallon L.J."/>
            <person name="Sadzewicz L."/>
            <person name="Ott S."/>
            <person name="Zhao X."/>
            <person name="Nagaraj S."/>
            <person name="Vavikolanu K."/>
            <person name="Aluvathingal J."/>
            <person name="Nadendla S."/>
            <person name="Sichtig H."/>
        </authorList>
    </citation>
    <scope>NUCLEOTIDE SEQUENCE</scope>
    <source>
        <strain evidence="2">FDAARGOS_387</strain>
    </source>
</reference>
<dbReference type="Proteomes" id="UP000373449">
    <property type="component" value="Unassembled WGS sequence"/>
</dbReference>
<keyword evidence="4" id="KW-1185">Reference proteome</keyword>
<evidence type="ECO:0000313" key="5">
    <source>
        <dbReference type="Proteomes" id="UP000373449"/>
    </source>
</evidence>
<dbReference type="Proteomes" id="UP000224974">
    <property type="component" value="Unassembled WGS sequence"/>
</dbReference>
<evidence type="ECO:0000313" key="4">
    <source>
        <dbReference type="Proteomes" id="UP000224974"/>
    </source>
</evidence>
<reference evidence="3 5" key="3">
    <citation type="submission" date="2019-03" db="EMBL/GenBank/DDBJ databases">
        <authorList>
            <consortium name="Pathogen Informatics"/>
        </authorList>
    </citation>
    <scope>NUCLEOTIDE SEQUENCE [LARGE SCALE GENOMIC DNA]</scope>
    <source>
        <strain evidence="3 5">NCTC12282</strain>
    </source>
</reference>
<dbReference type="Pfam" id="PF00350">
    <property type="entry name" value="Dynamin_N"/>
    <property type="match status" value="1"/>
</dbReference>
<dbReference type="AlphaFoldDB" id="A0A2C6DLX1"/>
<dbReference type="SUPFAM" id="SSF52540">
    <property type="entry name" value="P-loop containing nucleoside triphosphate hydrolases"/>
    <property type="match status" value="1"/>
</dbReference>
<dbReference type="EMBL" id="CAADJA010000002">
    <property type="protein sequence ID" value="VFS45162.1"/>
    <property type="molecule type" value="Genomic_DNA"/>
</dbReference>
<dbReference type="Gene3D" id="3.40.50.300">
    <property type="entry name" value="P-loop containing nucleotide triphosphate hydrolases"/>
    <property type="match status" value="1"/>
</dbReference>
<dbReference type="PROSITE" id="PS51718">
    <property type="entry name" value="G_DYNAMIN_2"/>
    <property type="match status" value="1"/>
</dbReference>
<dbReference type="CDD" id="cd00882">
    <property type="entry name" value="Ras_like_GTPase"/>
    <property type="match status" value="1"/>
</dbReference>